<sequence length="41" mass="4451">MRTYRANSIPPDSIAGAISYAIGQPPGVDVNELVIRPARQR</sequence>
<evidence type="ECO:0000313" key="2">
    <source>
        <dbReference type="Proteomes" id="UP000542210"/>
    </source>
</evidence>
<reference evidence="1 2" key="1">
    <citation type="submission" date="2020-08" db="EMBL/GenBank/DDBJ databases">
        <title>Sequencing the genomes of 1000 actinobacteria strains.</title>
        <authorList>
            <person name="Klenk H.-P."/>
        </authorList>
    </citation>
    <scope>NUCLEOTIDE SEQUENCE [LARGE SCALE GENOMIC DNA]</scope>
    <source>
        <strain evidence="1 2">DSM 45784</strain>
    </source>
</reference>
<gene>
    <name evidence="1" type="ORF">BJ982_000670</name>
</gene>
<dbReference type="EMBL" id="JACHND010000001">
    <property type="protein sequence ID" value="MBB4699126.1"/>
    <property type="molecule type" value="Genomic_DNA"/>
</dbReference>
<comment type="caution">
    <text evidence="1">The sequence shown here is derived from an EMBL/GenBank/DDBJ whole genome shotgun (WGS) entry which is preliminary data.</text>
</comment>
<dbReference type="Proteomes" id="UP000542210">
    <property type="component" value="Unassembled WGS sequence"/>
</dbReference>
<dbReference type="RefSeq" id="WP_260413627.1">
    <property type="nucleotide sequence ID" value="NZ_BOOV01000022.1"/>
</dbReference>
<keyword evidence="2" id="KW-1185">Reference proteome</keyword>
<accession>A0A7W7D577</accession>
<name>A0A7W7D577_9ACTN</name>
<proteinExistence type="predicted"/>
<protein>
    <submittedName>
        <fullName evidence="1">NADP-dependent 3-hydroxy acid dehydrogenase YdfG</fullName>
    </submittedName>
</protein>
<organism evidence="1 2">
    <name type="scientific">Sphaerisporangium siamense</name>
    <dbReference type="NCBI Taxonomy" id="795645"/>
    <lineage>
        <taxon>Bacteria</taxon>
        <taxon>Bacillati</taxon>
        <taxon>Actinomycetota</taxon>
        <taxon>Actinomycetes</taxon>
        <taxon>Streptosporangiales</taxon>
        <taxon>Streptosporangiaceae</taxon>
        <taxon>Sphaerisporangium</taxon>
    </lineage>
</organism>
<evidence type="ECO:0000313" key="1">
    <source>
        <dbReference type="EMBL" id="MBB4699126.1"/>
    </source>
</evidence>
<dbReference type="AlphaFoldDB" id="A0A7W7D577"/>